<dbReference type="EC" id="3.4.16.4" evidence="4"/>
<keyword evidence="6" id="KW-0645">Protease</keyword>
<evidence type="ECO:0000256" key="15">
    <source>
        <dbReference type="RuleBase" id="RU004016"/>
    </source>
</evidence>
<proteinExistence type="inferred from homology"/>
<evidence type="ECO:0000256" key="3">
    <source>
        <dbReference type="ARBA" id="ARBA00007164"/>
    </source>
</evidence>
<dbReference type="eggNOG" id="COG1686">
    <property type="taxonomic scope" value="Bacteria"/>
</dbReference>
<dbReference type="InterPro" id="IPR012338">
    <property type="entry name" value="Beta-lactam/transpept-like"/>
</dbReference>
<evidence type="ECO:0000256" key="9">
    <source>
        <dbReference type="ARBA" id="ARBA00022960"/>
    </source>
</evidence>
<dbReference type="SUPFAM" id="SSF69189">
    <property type="entry name" value="Penicillin-binding protein associated domain"/>
    <property type="match status" value="1"/>
</dbReference>
<accession>Q21FD7</accession>
<dbReference type="HOGENOM" id="CLU_027070_8_1_6"/>
<dbReference type="Proteomes" id="UP000001947">
    <property type="component" value="Chromosome"/>
</dbReference>
<feature type="active site" evidence="13">
    <location>
        <position position="127"/>
    </location>
</feature>
<evidence type="ECO:0000256" key="5">
    <source>
        <dbReference type="ARBA" id="ARBA00022645"/>
    </source>
</evidence>
<keyword evidence="7 16" id="KW-0732">Signal</keyword>
<keyword evidence="5" id="KW-0121">Carboxypeptidase</keyword>
<evidence type="ECO:0000256" key="1">
    <source>
        <dbReference type="ARBA" id="ARBA00003217"/>
    </source>
</evidence>
<feature type="active site" description="Proton acceptor" evidence="13">
    <location>
        <position position="65"/>
    </location>
</feature>
<dbReference type="Gene3D" id="3.40.710.10">
    <property type="entry name" value="DD-peptidase/beta-lactamase superfamily"/>
    <property type="match status" value="1"/>
</dbReference>
<evidence type="ECO:0000256" key="11">
    <source>
        <dbReference type="ARBA" id="ARBA00023316"/>
    </source>
</evidence>
<keyword evidence="10" id="KW-0573">Peptidoglycan synthesis</keyword>
<comment type="function">
    <text evidence="1">Removes C-terminal D-alanyl residues from sugar-peptide cell wall precursors.</text>
</comment>
<evidence type="ECO:0000256" key="10">
    <source>
        <dbReference type="ARBA" id="ARBA00022984"/>
    </source>
</evidence>
<dbReference type="EMBL" id="CP000282">
    <property type="protein sequence ID" value="ABD82592.1"/>
    <property type="molecule type" value="Genomic_DNA"/>
</dbReference>
<dbReference type="GO" id="GO:0008360">
    <property type="term" value="P:regulation of cell shape"/>
    <property type="evidence" value="ECO:0007669"/>
    <property type="project" value="UniProtKB-KW"/>
</dbReference>
<dbReference type="GO" id="GO:0071555">
    <property type="term" value="P:cell wall organization"/>
    <property type="evidence" value="ECO:0007669"/>
    <property type="project" value="UniProtKB-KW"/>
</dbReference>
<dbReference type="PRINTS" id="PR00725">
    <property type="entry name" value="DADACBPTASE1"/>
</dbReference>
<feature type="signal peptide" evidence="16">
    <location>
        <begin position="1"/>
        <end position="22"/>
    </location>
</feature>
<feature type="binding site" evidence="14">
    <location>
        <position position="229"/>
    </location>
    <ligand>
        <name>substrate</name>
    </ligand>
</feature>
<dbReference type="InterPro" id="IPR012907">
    <property type="entry name" value="Peptidase_S11_C"/>
</dbReference>
<feature type="domain" description="Peptidase S11 D-Ala-D-Ala carboxypeptidase A C-terminal" evidence="17">
    <location>
        <begin position="279"/>
        <end position="369"/>
    </location>
</feature>
<evidence type="ECO:0000256" key="14">
    <source>
        <dbReference type="PIRSR" id="PIRSR618044-2"/>
    </source>
</evidence>
<feature type="active site" description="Acyl-ester intermediate" evidence="13">
    <location>
        <position position="62"/>
    </location>
</feature>
<dbReference type="STRING" id="203122.Sde_3337"/>
<dbReference type="KEGG" id="sde:Sde_3337"/>
<dbReference type="InterPro" id="IPR037167">
    <property type="entry name" value="Peptidase_S11_C_sf"/>
</dbReference>
<sequence>MLTSMRSFVVCLLATICVPVFAAQVIVPAPPELSAKAYLLIDADTGKVIVESNADEVMEPASLTKMMTSYIVSEEIESGRLTEDALVLVSDDAWRRGGSASGSSTMFLDPRSEVRVIDLLRGVIIQSGNDASIALAQHIAGDESAFADVMNQQAQLLGMNSTNFENATGWPAEGHVTTARDLAILARALVNDHPEHYALYSEKYFKYNGINQPNRNRLLFRDDSVDGMKTGHTESAGYCLVASAKQDDMRLISVVLGTKSDSARTQDSQKLLSYGFRYYKTYTLYNEGEAISDARVWKGLTDKVSLTVNSDIEVTIPRGAHKSVKAVTRVDSIIEAPVAPGQILGSLLLKLEDEVLAEYDLVAATKVDEAGFFARTWDSIMLMFEDDEEAASE</sequence>
<name>Q21FD7_SACD2</name>
<comment type="pathway">
    <text evidence="2">Cell wall biogenesis; peptidoglycan biosynthesis.</text>
</comment>
<evidence type="ECO:0000256" key="8">
    <source>
        <dbReference type="ARBA" id="ARBA00022801"/>
    </source>
</evidence>
<dbReference type="GO" id="GO:0009002">
    <property type="term" value="F:serine-type D-Ala-D-Ala carboxypeptidase activity"/>
    <property type="evidence" value="ECO:0007669"/>
    <property type="project" value="UniProtKB-EC"/>
</dbReference>
<dbReference type="GO" id="GO:0006508">
    <property type="term" value="P:proteolysis"/>
    <property type="evidence" value="ECO:0007669"/>
    <property type="project" value="UniProtKB-KW"/>
</dbReference>
<reference evidence="18 19" key="1">
    <citation type="journal article" date="2008" name="PLoS Genet.">
        <title>Complete genome sequence of the complex carbohydrate-degrading marine bacterium, Saccharophagus degradans strain 2-40 T.</title>
        <authorList>
            <person name="Weiner R.M."/>
            <person name="Taylor L.E.II."/>
            <person name="Henrissat B."/>
            <person name="Hauser L."/>
            <person name="Land M."/>
            <person name="Coutinho P.M."/>
            <person name="Rancurel C."/>
            <person name="Saunders E.H."/>
            <person name="Longmire A.G."/>
            <person name="Zhang H."/>
            <person name="Bayer E.A."/>
            <person name="Gilbert H.J."/>
            <person name="Larimer F."/>
            <person name="Zhulin I.B."/>
            <person name="Ekborg N.A."/>
            <person name="Lamed R."/>
            <person name="Richardson P.M."/>
            <person name="Borovok I."/>
            <person name="Hutcheson S."/>
        </authorList>
    </citation>
    <scope>NUCLEOTIDE SEQUENCE [LARGE SCALE GENOMIC DNA]</scope>
    <source>
        <strain evidence="19">2-40 / ATCC 43961 / DSM 17024</strain>
    </source>
</reference>
<dbReference type="InterPro" id="IPR018044">
    <property type="entry name" value="Peptidase_S11"/>
</dbReference>
<evidence type="ECO:0000256" key="13">
    <source>
        <dbReference type="PIRSR" id="PIRSR618044-1"/>
    </source>
</evidence>
<keyword evidence="8" id="KW-0378">Hydrolase</keyword>
<dbReference type="Gene3D" id="2.60.410.10">
    <property type="entry name" value="D-Ala-D-Ala carboxypeptidase, C-terminal domain"/>
    <property type="match status" value="1"/>
</dbReference>
<evidence type="ECO:0000259" key="17">
    <source>
        <dbReference type="SMART" id="SM00936"/>
    </source>
</evidence>
<dbReference type="InterPro" id="IPR015956">
    <property type="entry name" value="Peniciliin-bd_prot_C_sf"/>
</dbReference>
<keyword evidence="11" id="KW-0961">Cell wall biogenesis/degradation</keyword>
<evidence type="ECO:0000256" key="12">
    <source>
        <dbReference type="ARBA" id="ARBA00034000"/>
    </source>
</evidence>
<dbReference type="OrthoDB" id="9795979at2"/>
<evidence type="ECO:0000256" key="6">
    <source>
        <dbReference type="ARBA" id="ARBA00022670"/>
    </source>
</evidence>
<feature type="chain" id="PRO_5004199841" description="serine-type D-Ala-D-Ala carboxypeptidase" evidence="16">
    <location>
        <begin position="23"/>
        <end position="393"/>
    </location>
</feature>
<dbReference type="AlphaFoldDB" id="Q21FD7"/>
<keyword evidence="19" id="KW-1185">Reference proteome</keyword>
<keyword evidence="9" id="KW-0133">Cell shape</keyword>
<evidence type="ECO:0000313" key="18">
    <source>
        <dbReference type="EMBL" id="ABD82592.1"/>
    </source>
</evidence>
<dbReference type="GO" id="GO:0009252">
    <property type="term" value="P:peptidoglycan biosynthetic process"/>
    <property type="evidence" value="ECO:0007669"/>
    <property type="project" value="UniProtKB-UniPathway"/>
</dbReference>
<evidence type="ECO:0000256" key="4">
    <source>
        <dbReference type="ARBA" id="ARBA00012448"/>
    </source>
</evidence>
<evidence type="ECO:0000256" key="7">
    <source>
        <dbReference type="ARBA" id="ARBA00022729"/>
    </source>
</evidence>
<gene>
    <name evidence="18" type="ordered locus">Sde_3337</name>
</gene>
<evidence type="ECO:0000313" key="19">
    <source>
        <dbReference type="Proteomes" id="UP000001947"/>
    </source>
</evidence>
<dbReference type="PANTHER" id="PTHR21581">
    <property type="entry name" value="D-ALANYL-D-ALANINE CARBOXYPEPTIDASE"/>
    <property type="match status" value="1"/>
</dbReference>
<comment type="similarity">
    <text evidence="3 15">Belongs to the peptidase S11 family.</text>
</comment>
<dbReference type="SMART" id="SM00936">
    <property type="entry name" value="PBP5_C"/>
    <property type="match status" value="1"/>
</dbReference>
<evidence type="ECO:0000256" key="2">
    <source>
        <dbReference type="ARBA" id="ARBA00004752"/>
    </source>
</evidence>
<organism evidence="18 19">
    <name type="scientific">Saccharophagus degradans (strain 2-40 / ATCC 43961 / DSM 17024)</name>
    <dbReference type="NCBI Taxonomy" id="203122"/>
    <lineage>
        <taxon>Bacteria</taxon>
        <taxon>Pseudomonadati</taxon>
        <taxon>Pseudomonadota</taxon>
        <taxon>Gammaproteobacteria</taxon>
        <taxon>Cellvibrionales</taxon>
        <taxon>Cellvibrionaceae</taxon>
        <taxon>Saccharophagus</taxon>
    </lineage>
</organism>
<dbReference type="SUPFAM" id="SSF56601">
    <property type="entry name" value="beta-lactamase/transpeptidase-like"/>
    <property type="match status" value="1"/>
</dbReference>
<evidence type="ECO:0000256" key="16">
    <source>
        <dbReference type="SAM" id="SignalP"/>
    </source>
</evidence>
<protein>
    <recommendedName>
        <fullName evidence="4">serine-type D-Ala-D-Ala carboxypeptidase</fullName>
        <ecNumber evidence="4">3.4.16.4</ecNumber>
    </recommendedName>
</protein>
<dbReference type="PANTHER" id="PTHR21581:SF6">
    <property type="entry name" value="TRAFFICKING PROTEIN PARTICLE COMPLEX SUBUNIT 12"/>
    <property type="match status" value="1"/>
</dbReference>
<dbReference type="UniPathway" id="UPA00219"/>
<dbReference type="Pfam" id="PF07943">
    <property type="entry name" value="PBP5_C"/>
    <property type="match status" value="1"/>
</dbReference>
<dbReference type="InterPro" id="IPR001967">
    <property type="entry name" value="Peptidase_S11_N"/>
</dbReference>
<dbReference type="Pfam" id="PF00768">
    <property type="entry name" value="Peptidase_S11"/>
    <property type="match status" value="1"/>
</dbReference>
<comment type="catalytic activity">
    <reaction evidence="12">
        <text>Preferential cleavage: (Ac)2-L-Lys-D-Ala-|-D-Ala. Also transpeptidation of peptidyl-alanyl moieties that are N-acyl substituents of D-alanine.</text>
        <dbReference type="EC" id="3.4.16.4"/>
    </reaction>
</comment>